<dbReference type="AlphaFoldDB" id="K2NH68"/>
<evidence type="ECO:0000313" key="3">
    <source>
        <dbReference type="EMBL" id="EKF38710.1"/>
    </source>
</evidence>
<proteinExistence type="predicted"/>
<sequence>MSCFRNAQRDRNVSFKESASKTAVKKAMDTNLLSISGSRGRGRNSKRKKKNMRREMAVPRANAECDNLHDRPPLPLQLTHDFLDTSDSFPLELSLQAVLRAISPTPNEHEYARQVFYEMNAALSSLDLHVEIFGSWRTGLCIPSSDMDFVALQKGAAKFLTGETDRNRGGSNHNLNSKLDRLLTEHLTISNMSRGERKRLCSGALNAVGNKLRSSSFFRVIRHIAHAKVPIVKAVHRGGMKVDVSFLSDGMLSSHFLCEEFKKEPFLLARGIIILVKALVANCSLDDPSVGGLGSFPISIMVLWFLYAEVAQHYPPEFRKSYAICLVGFLKYYSIQFNYKCTGIDYANKRTFEKPATSELCIMNPLNPGANCAVAATLFGSQVVHKFREAYTVFSQLLECTSDVTCVKRAVLQAFHRSITSVGGQAALWRQREKKCQTLESEEVPQHLWEEATLIYIGDPMGR</sequence>
<organism evidence="3 4">
    <name type="scientific">Trypanosoma cruzi marinkellei</name>
    <dbReference type="NCBI Taxonomy" id="85056"/>
    <lineage>
        <taxon>Eukaryota</taxon>
        <taxon>Discoba</taxon>
        <taxon>Euglenozoa</taxon>
        <taxon>Kinetoplastea</taxon>
        <taxon>Metakinetoplastina</taxon>
        <taxon>Trypanosomatida</taxon>
        <taxon>Trypanosomatidae</taxon>
        <taxon>Trypanosoma</taxon>
        <taxon>Schizotrypanum</taxon>
    </lineage>
</organism>
<dbReference type="SUPFAM" id="SSF81631">
    <property type="entry name" value="PAP/OAS1 substrate-binding domain"/>
    <property type="match status" value="1"/>
</dbReference>
<dbReference type="PANTHER" id="PTHR23092:SF15">
    <property type="entry name" value="INACTIVE NON-CANONICAL POLY(A) RNA POLYMERASE PROTEIN TRF4-2-RELATED"/>
    <property type="match status" value="1"/>
</dbReference>
<dbReference type="Proteomes" id="UP000007350">
    <property type="component" value="Unassembled WGS sequence"/>
</dbReference>
<evidence type="ECO:0000313" key="4">
    <source>
        <dbReference type="Proteomes" id="UP000007350"/>
    </source>
</evidence>
<dbReference type="EMBL" id="AHKC01005104">
    <property type="protein sequence ID" value="EKF38710.1"/>
    <property type="molecule type" value="Genomic_DNA"/>
</dbReference>
<dbReference type="InterPro" id="IPR043519">
    <property type="entry name" value="NT_sf"/>
</dbReference>
<dbReference type="PANTHER" id="PTHR23092">
    <property type="entry name" value="POLY(A) RNA POLYMERASE"/>
    <property type="match status" value="1"/>
</dbReference>
<dbReference type="GO" id="GO:1990817">
    <property type="term" value="F:poly(A) RNA polymerase activity"/>
    <property type="evidence" value="ECO:0007669"/>
    <property type="project" value="InterPro"/>
</dbReference>
<evidence type="ECO:0000259" key="2">
    <source>
        <dbReference type="Pfam" id="PF22600"/>
    </source>
</evidence>
<accession>K2NH68</accession>
<name>K2NH68_TRYCR</name>
<keyword evidence="4" id="KW-1185">Reference proteome</keyword>
<dbReference type="Pfam" id="PF22600">
    <property type="entry name" value="MTPAP-like_central"/>
    <property type="match status" value="1"/>
</dbReference>
<protein>
    <submittedName>
        <fullName evidence="3">DNA polymerase sigma-like protein, putative</fullName>
    </submittedName>
</protein>
<feature type="domain" description="Poly(A) RNA polymerase mitochondrial-like central palm" evidence="2">
    <location>
        <begin position="94"/>
        <end position="255"/>
    </location>
</feature>
<evidence type="ECO:0000256" key="1">
    <source>
        <dbReference type="SAM" id="MobiDB-lite"/>
    </source>
</evidence>
<dbReference type="Gene3D" id="3.30.460.10">
    <property type="entry name" value="Beta Polymerase, domain 2"/>
    <property type="match status" value="1"/>
</dbReference>
<dbReference type="InterPro" id="IPR045862">
    <property type="entry name" value="Trf4-like"/>
</dbReference>
<dbReference type="GO" id="GO:0005730">
    <property type="term" value="C:nucleolus"/>
    <property type="evidence" value="ECO:0007669"/>
    <property type="project" value="TreeGrafter"/>
</dbReference>
<dbReference type="SUPFAM" id="SSF81301">
    <property type="entry name" value="Nucleotidyltransferase"/>
    <property type="match status" value="1"/>
</dbReference>
<dbReference type="GO" id="GO:0031123">
    <property type="term" value="P:RNA 3'-end processing"/>
    <property type="evidence" value="ECO:0007669"/>
    <property type="project" value="TreeGrafter"/>
</dbReference>
<dbReference type="GO" id="GO:0005739">
    <property type="term" value="C:mitochondrion"/>
    <property type="evidence" value="ECO:0007669"/>
    <property type="project" value="UniProtKB-ARBA"/>
</dbReference>
<reference evidence="3 4" key="1">
    <citation type="journal article" date="2012" name="BMC Genomics">
        <title>Comparative genomic analysis of human infective Trypanosoma cruzi lineages with the bat-restricted subspecies T. cruzi marinkellei.</title>
        <authorList>
            <person name="Franzen O."/>
            <person name="Talavera-Lopez C."/>
            <person name="Ochaya S."/>
            <person name="Butler C.E."/>
            <person name="Messenger L.A."/>
            <person name="Lewis M.D."/>
            <person name="Llewellyn M.S."/>
            <person name="Marinkelle C.J."/>
            <person name="Tyler K.M."/>
            <person name="Miles M.A."/>
            <person name="Andersson B."/>
        </authorList>
    </citation>
    <scope>NUCLEOTIDE SEQUENCE [LARGE SCALE GENOMIC DNA]</scope>
    <source>
        <strain evidence="3 4">B7</strain>
    </source>
</reference>
<comment type="caution">
    <text evidence="3">The sequence shown here is derived from an EMBL/GenBank/DDBJ whole genome shotgun (WGS) entry which is preliminary data.</text>
</comment>
<feature type="compositionally biased region" description="Basic residues" evidence="1">
    <location>
        <begin position="40"/>
        <end position="52"/>
    </location>
</feature>
<dbReference type="CDD" id="cd05402">
    <property type="entry name" value="NT_PAP_TUTase"/>
    <property type="match status" value="1"/>
</dbReference>
<dbReference type="OrthoDB" id="273917at2759"/>
<dbReference type="GO" id="GO:0043634">
    <property type="term" value="P:polyadenylation-dependent ncRNA catabolic process"/>
    <property type="evidence" value="ECO:0007669"/>
    <property type="project" value="TreeGrafter"/>
</dbReference>
<dbReference type="GO" id="GO:0031499">
    <property type="term" value="C:TRAMP complex"/>
    <property type="evidence" value="ECO:0007669"/>
    <property type="project" value="TreeGrafter"/>
</dbReference>
<dbReference type="GO" id="GO:0003729">
    <property type="term" value="F:mRNA binding"/>
    <property type="evidence" value="ECO:0007669"/>
    <property type="project" value="TreeGrafter"/>
</dbReference>
<feature type="region of interest" description="Disordered" evidence="1">
    <location>
        <begin position="30"/>
        <end position="55"/>
    </location>
</feature>
<dbReference type="InterPro" id="IPR054708">
    <property type="entry name" value="MTPAP-like_central"/>
</dbReference>
<dbReference type="Gene3D" id="1.10.1410.10">
    <property type="match status" value="1"/>
</dbReference>
<gene>
    <name evidence="3" type="ORF">MOQ_001078</name>
</gene>